<sequence length="225" mass="25626">MFTGKVRETDLGFSTAIFKNEMFGELWLGETGLDGDEQGSPGIHGGSERALLQYPSIHYAWWQSRFPKRREIFKPALFGENLSDLRWHEKNVHIGDIFRWGDAIIQVSQPRSPCYKLSARTQCDGLALMMQENARCGWLYRVLKPGTVGAGLPFVFSERVSRVSIHQMMVAMFGSVGVPPSANPEDWRVLSETEGLSERWQKTLHRRMETGKIESWQARLLGPKI</sequence>
<dbReference type="SUPFAM" id="SSF50800">
    <property type="entry name" value="PK beta-barrel domain-like"/>
    <property type="match status" value="1"/>
</dbReference>
<evidence type="ECO:0000313" key="2">
    <source>
        <dbReference type="EMBL" id="EEO29997.1"/>
    </source>
</evidence>
<dbReference type="GO" id="GO:0003824">
    <property type="term" value="F:catalytic activity"/>
    <property type="evidence" value="ECO:0007669"/>
    <property type="project" value="InterPro"/>
</dbReference>
<gene>
    <name evidence="2" type="ORF">OFBG_01025</name>
</gene>
<dbReference type="Gene3D" id="2.40.33.20">
    <property type="entry name" value="PK beta-barrel domain-like"/>
    <property type="match status" value="1"/>
</dbReference>
<dbReference type="InterPro" id="IPR005163">
    <property type="entry name" value="Tri_helical_YiiM-like"/>
</dbReference>
<dbReference type="GO" id="GO:0030170">
    <property type="term" value="F:pyridoxal phosphate binding"/>
    <property type="evidence" value="ECO:0007669"/>
    <property type="project" value="InterPro"/>
</dbReference>
<evidence type="ECO:0000313" key="3">
    <source>
        <dbReference type="Proteomes" id="UP000005089"/>
    </source>
</evidence>
<evidence type="ECO:0000259" key="1">
    <source>
        <dbReference type="PROSITE" id="PS51340"/>
    </source>
</evidence>
<dbReference type="HOGENOM" id="CLU_082566_1_1_4"/>
<dbReference type="GO" id="GO:0030151">
    <property type="term" value="F:molybdenum ion binding"/>
    <property type="evidence" value="ECO:0007669"/>
    <property type="project" value="InterPro"/>
</dbReference>
<dbReference type="Pfam" id="PF03473">
    <property type="entry name" value="MOSC"/>
    <property type="match status" value="1"/>
</dbReference>
<reference evidence="2 3" key="1">
    <citation type="submission" date="2009-02" db="EMBL/GenBank/DDBJ databases">
        <title>The Genome Sequence of Oxalobacter formigenes OXCC13.</title>
        <authorList>
            <consortium name="The Broad Institute Genome Sequencing Platform"/>
            <person name="Ward D."/>
            <person name="Young S.K."/>
            <person name="Kodira C.D."/>
            <person name="Zeng Q."/>
            <person name="Koehrsen M."/>
            <person name="Alvarado L."/>
            <person name="Berlin A."/>
            <person name="Borenstein D."/>
            <person name="Chen Z."/>
            <person name="Engels R."/>
            <person name="Freedman E."/>
            <person name="Gellesch M."/>
            <person name="Goldberg J."/>
            <person name="Griggs A."/>
            <person name="Gujja S."/>
            <person name="Heiman D."/>
            <person name="Hepburn T."/>
            <person name="Howarth C."/>
            <person name="Jen D."/>
            <person name="Larson L."/>
            <person name="Lewis B."/>
            <person name="Mehta T."/>
            <person name="Park D."/>
            <person name="Pearson M."/>
            <person name="Roberts A."/>
            <person name="Saif S."/>
            <person name="Shea T."/>
            <person name="Shenoy N."/>
            <person name="Sisk P."/>
            <person name="Stolte C."/>
            <person name="Sykes S."/>
            <person name="Walk T."/>
            <person name="White J."/>
            <person name="Yandava C."/>
            <person name="Allison M.J."/>
            <person name="Lander E."/>
            <person name="Nusbaum C."/>
            <person name="Galagan J."/>
            <person name="Birren B."/>
        </authorList>
    </citation>
    <scope>NUCLEOTIDE SEQUENCE [LARGE SCALE GENOMIC DNA]</scope>
    <source>
        <strain evidence="2 3">OXCC13</strain>
    </source>
</reference>
<dbReference type="STRING" id="847.BRW83_1121"/>
<keyword evidence="3" id="KW-1185">Reference proteome</keyword>
<dbReference type="eggNOG" id="COG2258">
    <property type="taxonomic scope" value="Bacteria"/>
</dbReference>
<dbReference type="Proteomes" id="UP000005089">
    <property type="component" value="Unassembled WGS sequence"/>
</dbReference>
<dbReference type="EMBL" id="GG658170">
    <property type="protein sequence ID" value="EEO29997.1"/>
    <property type="molecule type" value="Genomic_DNA"/>
</dbReference>
<dbReference type="InterPro" id="IPR011037">
    <property type="entry name" value="Pyrv_Knase-like_insert_dom_sf"/>
</dbReference>
<dbReference type="InterPro" id="IPR052353">
    <property type="entry name" value="Benzoxazolinone_Detox_Enz"/>
</dbReference>
<dbReference type="PANTHER" id="PTHR30212:SF2">
    <property type="entry name" value="PROTEIN YIIM"/>
    <property type="match status" value="1"/>
</dbReference>
<protein>
    <submittedName>
        <fullName evidence="2">MOSC domain protein</fullName>
    </submittedName>
</protein>
<dbReference type="InterPro" id="IPR005302">
    <property type="entry name" value="MoCF_Sase_C"/>
</dbReference>
<dbReference type="PANTHER" id="PTHR30212">
    <property type="entry name" value="PROTEIN YIIM"/>
    <property type="match status" value="1"/>
</dbReference>
<dbReference type="PROSITE" id="PS51340">
    <property type="entry name" value="MOSC"/>
    <property type="match status" value="1"/>
</dbReference>
<dbReference type="AlphaFoldDB" id="C3X9X1"/>
<dbReference type="Pfam" id="PF03475">
    <property type="entry name" value="YiiM_3-alpha"/>
    <property type="match status" value="1"/>
</dbReference>
<name>C3X9X1_OXAFO</name>
<proteinExistence type="predicted"/>
<organism evidence="2 3">
    <name type="scientific">Oxalobacter formigenes OXCC13</name>
    <dbReference type="NCBI Taxonomy" id="556269"/>
    <lineage>
        <taxon>Bacteria</taxon>
        <taxon>Pseudomonadati</taxon>
        <taxon>Pseudomonadota</taxon>
        <taxon>Betaproteobacteria</taxon>
        <taxon>Burkholderiales</taxon>
        <taxon>Oxalobacteraceae</taxon>
        <taxon>Oxalobacter</taxon>
    </lineage>
</organism>
<feature type="domain" description="MOSC" evidence="1">
    <location>
        <begin position="20"/>
        <end position="157"/>
    </location>
</feature>
<accession>C3X9X1</accession>